<keyword evidence="10" id="KW-0539">Nucleus</keyword>
<evidence type="ECO:0000259" key="13">
    <source>
        <dbReference type="PROSITE" id="PS50157"/>
    </source>
</evidence>
<evidence type="ECO:0000256" key="1">
    <source>
        <dbReference type="ARBA" id="ARBA00004123"/>
    </source>
</evidence>
<keyword evidence="3" id="KW-0479">Metal-binding</keyword>
<dbReference type="Proteomes" id="UP000008143">
    <property type="component" value="Chromosome 6"/>
</dbReference>
<evidence type="ECO:0000256" key="5">
    <source>
        <dbReference type="ARBA" id="ARBA00022771"/>
    </source>
</evidence>
<dbReference type="OrthoDB" id="8117402at2759"/>
<evidence type="ECO:0000256" key="2">
    <source>
        <dbReference type="ARBA" id="ARBA00006991"/>
    </source>
</evidence>
<dbReference type="RefSeq" id="XP_031760113.1">
    <property type="nucleotide sequence ID" value="XM_031904253.1"/>
</dbReference>
<sequence>MEKNVPHGMIIISPRACLSRLLGGSELCALFHQTPLDFTFSGDIGIRAIHSKVFYFSSIRVGFHELGIFQIETEKEEMGSNGGSPEPQPEMLQIKKEEPDPEDHQTPMESLAAPLTDGGYLQTVPKAEAGCDSEKYLPPVRRGLGSLPSAGSPEPQPEILQIKIKEEEPDPEDHQTPMEILKVKITEGNADPCDEGTCDAETPRAPHGPQRPPVRGASYQRNGLGLAKQQLQGAGMVSVRPGVGTNPMCGSGPRYETRAASSKSQGFICNKCGKMFSSSRDLLTHLCARTSHRGNKATDLGRESNNNNYDVTPTGEFCCKECGKSFSYKMGVIKHAKVHSGEKPFPCPECGKCFTLKCNLQKHLKIHSGEKPFTCPECGKSFTQKAGLQVHQNMHAGVKPFICTECGRSFPKKSTLQKHGKIHTVERTCTRCGKSVTQRRSHDGQAEEKPFTCTECEKKINYMKELPYKCTECGDSFFHNSHLVIHRKVHEREKPFRCKECGEAFSKRKPLKKHRRLHHGCSTEGPGGPGNIGTACEGGTLIPDRGARGPREYRDSL</sequence>
<feature type="compositionally biased region" description="Basic and acidic residues" evidence="12">
    <location>
        <begin position="545"/>
        <end position="557"/>
    </location>
</feature>
<dbReference type="GO" id="GO:0000981">
    <property type="term" value="F:DNA-binding transcription factor activity, RNA polymerase II-specific"/>
    <property type="evidence" value="ECO:0000318"/>
    <property type="project" value="GO_Central"/>
</dbReference>
<dbReference type="Gene3D" id="3.30.160.60">
    <property type="entry name" value="Classic Zinc Finger"/>
    <property type="match status" value="6"/>
</dbReference>
<dbReference type="InterPro" id="IPR013087">
    <property type="entry name" value="Znf_C2H2_type"/>
</dbReference>
<keyword evidence="9" id="KW-0804">Transcription</keyword>
<evidence type="ECO:0000313" key="14">
    <source>
        <dbReference type="Proteomes" id="UP000008143"/>
    </source>
</evidence>
<gene>
    <name evidence="15 16" type="primary">LOC116406459</name>
</gene>
<dbReference type="FunFam" id="3.30.160.60:FF:000056">
    <property type="entry name" value="Zinc finger and SCAN domain-containing 20"/>
    <property type="match status" value="2"/>
</dbReference>
<protein>
    <submittedName>
        <fullName evidence="15">Gastrula zinc finger protein 5-1-like isoform X1</fullName>
    </submittedName>
</protein>
<feature type="domain" description="C2H2-type" evidence="13">
    <location>
        <begin position="267"/>
        <end position="297"/>
    </location>
</feature>
<dbReference type="FunFam" id="3.30.160.60:FF:000759">
    <property type="entry name" value="zinc finger protein 16"/>
    <property type="match status" value="2"/>
</dbReference>
<feature type="domain" description="C2H2-type" evidence="13">
    <location>
        <begin position="468"/>
        <end position="495"/>
    </location>
</feature>
<dbReference type="GeneID" id="116406459"/>
<keyword evidence="5 11" id="KW-0863">Zinc-finger</keyword>
<evidence type="ECO:0000313" key="15">
    <source>
        <dbReference type="RefSeq" id="XP_031760113.1"/>
    </source>
</evidence>
<dbReference type="FunFam" id="3.30.160.60:FF:002343">
    <property type="entry name" value="Zinc finger protein 33A"/>
    <property type="match status" value="1"/>
</dbReference>
<evidence type="ECO:0000256" key="3">
    <source>
        <dbReference type="ARBA" id="ARBA00022723"/>
    </source>
</evidence>
<proteinExistence type="inferred from homology"/>
<dbReference type="GO" id="GO:0003677">
    <property type="term" value="F:DNA binding"/>
    <property type="evidence" value="ECO:0007669"/>
    <property type="project" value="UniProtKB-KW"/>
</dbReference>
<feature type="domain" description="C2H2-type" evidence="13">
    <location>
        <begin position="496"/>
        <end position="523"/>
    </location>
</feature>
<dbReference type="GO" id="GO:0006357">
    <property type="term" value="P:regulation of transcription by RNA polymerase II"/>
    <property type="evidence" value="ECO:0000318"/>
    <property type="project" value="GO_Central"/>
</dbReference>
<feature type="domain" description="C2H2-type" evidence="13">
    <location>
        <begin position="317"/>
        <end position="344"/>
    </location>
</feature>
<feature type="domain" description="C2H2-type" evidence="13">
    <location>
        <begin position="401"/>
        <end position="428"/>
    </location>
</feature>
<reference evidence="15" key="1">
    <citation type="submission" date="2025-08" db="UniProtKB">
        <authorList>
            <consortium name="RefSeq"/>
        </authorList>
    </citation>
    <scope>IDENTIFICATION</scope>
    <source>
        <strain evidence="15">Nigerian</strain>
        <tissue evidence="15">Liver and blood</tissue>
    </source>
</reference>
<name>A0A8J1JQF2_XENTR</name>
<dbReference type="AGR" id="Xenbase:XB-GENE-29091435"/>
<evidence type="ECO:0000256" key="4">
    <source>
        <dbReference type="ARBA" id="ARBA00022737"/>
    </source>
</evidence>
<feature type="region of interest" description="Disordered" evidence="12">
    <location>
        <begin position="196"/>
        <end position="215"/>
    </location>
</feature>
<feature type="domain" description="C2H2-type" evidence="13">
    <location>
        <begin position="345"/>
        <end position="372"/>
    </location>
</feature>
<dbReference type="Pfam" id="PF00096">
    <property type="entry name" value="zf-C2H2"/>
    <property type="match status" value="6"/>
</dbReference>
<dbReference type="GO" id="GO:0005634">
    <property type="term" value="C:nucleus"/>
    <property type="evidence" value="ECO:0000318"/>
    <property type="project" value="GO_Central"/>
</dbReference>
<dbReference type="GO" id="GO:0008270">
    <property type="term" value="F:zinc ion binding"/>
    <property type="evidence" value="ECO:0007669"/>
    <property type="project" value="UniProtKB-KW"/>
</dbReference>
<dbReference type="KEGG" id="xtr:116406459"/>
<dbReference type="AlphaFoldDB" id="A0A8J1JQF2"/>
<keyword evidence="7" id="KW-0805">Transcription regulation</keyword>
<dbReference type="InterPro" id="IPR036236">
    <property type="entry name" value="Znf_C2H2_sf"/>
</dbReference>
<dbReference type="PROSITE" id="PS50157">
    <property type="entry name" value="ZINC_FINGER_C2H2_2"/>
    <property type="match status" value="7"/>
</dbReference>
<evidence type="ECO:0000256" key="6">
    <source>
        <dbReference type="ARBA" id="ARBA00022833"/>
    </source>
</evidence>
<accession>A0A8J1JQF2</accession>
<evidence type="ECO:0000256" key="11">
    <source>
        <dbReference type="PROSITE-ProRule" id="PRU00042"/>
    </source>
</evidence>
<comment type="subcellular location">
    <subcellularLocation>
        <location evidence="1">Nucleus</location>
    </subcellularLocation>
</comment>
<evidence type="ECO:0000256" key="12">
    <source>
        <dbReference type="SAM" id="MobiDB-lite"/>
    </source>
</evidence>
<dbReference type="PANTHER" id="PTHR23226">
    <property type="entry name" value="ZINC FINGER AND SCAN DOMAIN-CONTAINING"/>
    <property type="match status" value="1"/>
</dbReference>
<keyword evidence="8" id="KW-0238">DNA-binding</keyword>
<dbReference type="Xenbase" id="XB-GENE-29091435">
    <property type="gene designation" value="LOC116406459"/>
</dbReference>
<keyword evidence="14" id="KW-1185">Reference proteome</keyword>
<feature type="region of interest" description="Disordered" evidence="12">
    <location>
        <begin position="538"/>
        <end position="557"/>
    </location>
</feature>
<keyword evidence="4" id="KW-0677">Repeat</keyword>
<feature type="domain" description="C2H2-type" evidence="13">
    <location>
        <begin position="373"/>
        <end position="400"/>
    </location>
</feature>
<evidence type="ECO:0000256" key="8">
    <source>
        <dbReference type="ARBA" id="ARBA00023125"/>
    </source>
</evidence>
<dbReference type="PROSITE" id="PS00028">
    <property type="entry name" value="ZINC_FINGER_C2H2_1"/>
    <property type="match status" value="6"/>
</dbReference>
<comment type="similarity">
    <text evidence="2">Belongs to the krueppel C2H2-type zinc-finger protein family.</text>
</comment>
<organism evidence="14 15">
    <name type="scientific">Xenopus tropicalis</name>
    <name type="common">Western clawed frog</name>
    <name type="synonym">Silurana tropicalis</name>
    <dbReference type="NCBI Taxonomy" id="8364"/>
    <lineage>
        <taxon>Eukaryota</taxon>
        <taxon>Metazoa</taxon>
        <taxon>Chordata</taxon>
        <taxon>Craniata</taxon>
        <taxon>Vertebrata</taxon>
        <taxon>Euteleostomi</taxon>
        <taxon>Amphibia</taxon>
        <taxon>Batrachia</taxon>
        <taxon>Anura</taxon>
        <taxon>Pipoidea</taxon>
        <taxon>Pipidae</taxon>
        <taxon>Xenopodinae</taxon>
        <taxon>Xenopus</taxon>
        <taxon>Silurana</taxon>
    </lineage>
</organism>
<dbReference type="OMA" id="TVERTCM"/>
<dbReference type="SUPFAM" id="SSF57667">
    <property type="entry name" value="beta-beta-alpha zinc fingers"/>
    <property type="match status" value="4"/>
</dbReference>
<dbReference type="PANTHER" id="PTHR23226:SF416">
    <property type="entry name" value="FI01424P"/>
    <property type="match status" value="1"/>
</dbReference>
<evidence type="ECO:0000256" key="7">
    <source>
        <dbReference type="ARBA" id="ARBA00023015"/>
    </source>
</evidence>
<keyword evidence="6" id="KW-0862">Zinc</keyword>
<evidence type="ECO:0000313" key="16">
    <source>
        <dbReference type="Xenbase" id="XB-GENE-29091435"/>
    </source>
</evidence>
<evidence type="ECO:0000256" key="10">
    <source>
        <dbReference type="ARBA" id="ARBA00023242"/>
    </source>
</evidence>
<dbReference type="SMART" id="SM00355">
    <property type="entry name" value="ZnF_C2H2"/>
    <property type="match status" value="7"/>
</dbReference>
<evidence type="ECO:0000256" key="9">
    <source>
        <dbReference type="ARBA" id="ARBA00023163"/>
    </source>
</evidence>